<dbReference type="RefSeq" id="WP_211531134.1">
    <property type="nucleotide sequence ID" value="NZ_JWHL01000012.1"/>
</dbReference>
<evidence type="ECO:0000313" key="2">
    <source>
        <dbReference type="Proteomes" id="UP000730161"/>
    </source>
</evidence>
<gene>
    <name evidence="1" type="ORF">RJ53_07960</name>
</gene>
<protein>
    <submittedName>
        <fullName evidence="1">Uncharacterized protein</fullName>
    </submittedName>
</protein>
<organism evidence="1 2">
    <name type="scientific">Methanocalculus chunghsingensis</name>
    <dbReference type="NCBI Taxonomy" id="156457"/>
    <lineage>
        <taxon>Archaea</taxon>
        <taxon>Methanobacteriati</taxon>
        <taxon>Methanobacteriota</taxon>
        <taxon>Stenosarchaea group</taxon>
        <taxon>Methanomicrobia</taxon>
        <taxon>Methanomicrobiales</taxon>
        <taxon>Methanocalculaceae</taxon>
        <taxon>Methanocalculus</taxon>
    </lineage>
</organism>
<evidence type="ECO:0000313" key="1">
    <source>
        <dbReference type="EMBL" id="MBR1369430.1"/>
    </source>
</evidence>
<dbReference type="EMBL" id="JWHL01000012">
    <property type="protein sequence ID" value="MBR1369430.1"/>
    <property type="molecule type" value="Genomic_DNA"/>
</dbReference>
<comment type="caution">
    <text evidence="1">The sequence shown here is derived from an EMBL/GenBank/DDBJ whole genome shotgun (WGS) entry which is preliminary data.</text>
</comment>
<sequence>MKRDDLLIFAAGLIVVLIISILANQPGIQIPGLFHLTGDEDDSKALPLIYMEFAQPEPKAPVYELFTIQLVENPFDYPRIYLPKQSDHRMVGSYKKSDFEQSSILPLFGAAPYGTARFADDRTSEWITIGVLEQKRGGLSSIFSIPTDDAWRIRTEVTADRYPDRAIFRYALCDTESGAILDGGEIMGPGERISVVFTTGKEMYFIIDLQNVDVYRIYLDIQK</sequence>
<accession>A0A8J8B4K8</accession>
<keyword evidence="2" id="KW-1185">Reference proteome</keyword>
<dbReference type="AlphaFoldDB" id="A0A8J8B4K8"/>
<reference evidence="1" key="1">
    <citation type="submission" date="2014-12" db="EMBL/GenBank/DDBJ databases">
        <authorList>
            <person name="Huang H.-H."/>
            <person name="Chen S.-C."/>
            <person name="Lai M.-C."/>
        </authorList>
    </citation>
    <scope>NUCLEOTIDE SEQUENCE</scope>
    <source>
        <strain evidence="1">K1F9705b</strain>
    </source>
</reference>
<dbReference type="Proteomes" id="UP000730161">
    <property type="component" value="Unassembled WGS sequence"/>
</dbReference>
<dbReference type="OrthoDB" id="110819at2157"/>
<name>A0A8J8B4K8_9EURY</name>
<proteinExistence type="predicted"/>